<reference evidence="2" key="1">
    <citation type="journal article" date="2004" name="Nature">
        <title>Genome duplication in the teleost fish Tetraodon nigroviridis reveals the early vertebrate proto-karyotype.</title>
        <authorList>
            <person name="Jaillon O."/>
            <person name="Aury J.-M."/>
            <person name="Brunet F."/>
            <person name="Petit J.-L."/>
            <person name="Stange-Thomann N."/>
            <person name="Mauceli E."/>
            <person name="Bouneau L."/>
            <person name="Fischer C."/>
            <person name="Ozouf-Costaz C."/>
            <person name="Bernot A."/>
            <person name="Nicaud S."/>
            <person name="Jaffe D."/>
            <person name="Fisher S."/>
            <person name="Lutfalla G."/>
            <person name="Dossat C."/>
            <person name="Segurens B."/>
            <person name="Dasilva C."/>
            <person name="Salanoubat M."/>
            <person name="Levy M."/>
            <person name="Boudet N."/>
            <person name="Castellano S."/>
            <person name="Anthouard V."/>
            <person name="Jubin C."/>
            <person name="Castelli V."/>
            <person name="Katinka M."/>
            <person name="Vacherie B."/>
            <person name="Biemont C."/>
            <person name="Skalli Z."/>
            <person name="Cattolico L."/>
            <person name="Poulain J."/>
            <person name="De Berardinis V."/>
            <person name="Cruaud C."/>
            <person name="Duprat S."/>
            <person name="Brottier P."/>
            <person name="Coutanceau J.-P."/>
            <person name="Gouzy J."/>
            <person name="Parra G."/>
            <person name="Lardier G."/>
            <person name="Chapple C."/>
            <person name="McKernan K.J."/>
            <person name="McEwan P."/>
            <person name="Bosak S."/>
            <person name="Kellis M."/>
            <person name="Volff J.-N."/>
            <person name="Guigo R."/>
            <person name="Zody M.C."/>
            <person name="Mesirov J."/>
            <person name="Lindblad-Toh K."/>
            <person name="Birren B."/>
            <person name="Nusbaum C."/>
            <person name="Kahn D."/>
            <person name="Robinson-Rechavi M."/>
            <person name="Laudet V."/>
            <person name="Schachter V."/>
            <person name="Quetier F."/>
            <person name="Saurin W."/>
            <person name="Scarpelli C."/>
            <person name="Wincker P."/>
            <person name="Lander E.S."/>
            <person name="Weissenbach J."/>
            <person name="Roest Crollius H."/>
        </authorList>
    </citation>
    <scope>NUCLEOTIDE SEQUENCE [LARGE SCALE GENOMIC DNA]</scope>
</reference>
<gene>
    <name evidence="2" type="ORF">GSTENG00000179001</name>
</gene>
<protein>
    <submittedName>
        <fullName evidence="2">(spotted green pufferfish) hypothetical protein</fullName>
    </submittedName>
</protein>
<sequence length="127" mass="14577">MQPGPRSAEWGGLSRHLLSRVDELQEVLSKERQNYITLQQLTYRLQEANIQAKDEIRCLRSEKQALEDQMNRQTVAYEKSLLAKTEEAEEMRRQVSPAQSILVCVYVCVCVCVCVCGPNNEPCSRRC</sequence>
<evidence type="ECO:0000256" key="1">
    <source>
        <dbReference type="SAM" id="Coils"/>
    </source>
</evidence>
<dbReference type="EMBL" id="CAAE01002477">
    <property type="protein sequence ID" value="CAF87466.1"/>
    <property type="molecule type" value="Genomic_DNA"/>
</dbReference>
<keyword evidence="1" id="KW-0175">Coiled coil</keyword>
<feature type="coiled-coil region" evidence="1">
    <location>
        <begin position="21"/>
        <end position="76"/>
    </location>
</feature>
<evidence type="ECO:0000313" key="2">
    <source>
        <dbReference type="EMBL" id="CAF87466.1"/>
    </source>
</evidence>
<dbReference type="AlphaFoldDB" id="Q4TI16"/>
<organism evidence="2">
    <name type="scientific">Tetraodon nigroviridis</name>
    <name type="common">Spotted green pufferfish</name>
    <name type="synonym">Chelonodon nigroviridis</name>
    <dbReference type="NCBI Taxonomy" id="99883"/>
    <lineage>
        <taxon>Eukaryota</taxon>
        <taxon>Metazoa</taxon>
        <taxon>Chordata</taxon>
        <taxon>Craniata</taxon>
        <taxon>Vertebrata</taxon>
        <taxon>Euteleostomi</taxon>
        <taxon>Actinopterygii</taxon>
        <taxon>Neopterygii</taxon>
        <taxon>Teleostei</taxon>
        <taxon>Neoteleostei</taxon>
        <taxon>Acanthomorphata</taxon>
        <taxon>Eupercaria</taxon>
        <taxon>Tetraodontiformes</taxon>
        <taxon>Tetradontoidea</taxon>
        <taxon>Tetraodontidae</taxon>
        <taxon>Tetraodon</taxon>
    </lineage>
</organism>
<dbReference type="KEGG" id="tng:GSTEN00000179G001"/>
<name>Q4TI16_TETNG</name>
<accession>Q4TI16</accession>
<proteinExistence type="predicted"/>
<comment type="caution">
    <text evidence="2">The sequence shown here is derived from an EMBL/GenBank/DDBJ whole genome shotgun (WGS) entry which is preliminary data.</text>
</comment>
<reference evidence="2" key="2">
    <citation type="submission" date="2004-02" db="EMBL/GenBank/DDBJ databases">
        <authorList>
            <consortium name="Genoscope"/>
            <consortium name="Whitehead Institute Centre for Genome Research"/>
        </authorList>
    </citation>
    <scope>NUCLEOTIDE SEQUENCE</scope>
</reference>